<keyword evidence="1" id="KW-0812">Transmembrane</keyword>
<keyword evidence="1" id="KW-1133">Transmembrane helix</keyword>
<feature type="transmembrane region" description="Helical" evidence="1">
    <location>
        <begin position="289"/>
        <end position="308"/>
    </location>
</feature>
<dbReference type="GO" id="GO:0016491">
    <property type="term" value="F:oxidoreductase activity"/>
    <property type="evidence" value="ECO:0007669"/>
    <property type="project" value="InterPro"/>
</dbReference>
<evidence type="ECO:0000256" key="1">
    <source>
        <dbReference type="SAM" id="Phobius"/>
    </source>
</evidence>
<dbReference type="AlphaFoldDB" id="A0A0C9MGU8"/>
<sequence>MFLEVLMADASQLQLLGVAGIFFGIAYLMYVRSYRYRFVNSIIKKYPDPNVVLENHDIAMEIYSNIFRKEFPLFARSSLEFALFKPFATPSVSKLLVSTREFLDRCPRRAEDTELILSEIIDAYPRIQNEMRNNPHISEKDICKQYERREASINRLNELHGKYNISNDDYLYTLVLFVAEPIRWINSWEWRKLDIREVNAIFKVWHEIGTKMNIKDIPDNLDEWYEIQKKYEFESVKYHPANWRCADPTIKHLGRRLPGFMLPILYKILPCLLEDGECRAFGIKTASSLMRVFFNCIIFTRAMFIRYLCFPRDMFDLRTPFYPNEKGRYMPHYTVYHPAIYTEGYRIEELGPEKFMPKCPVFHGTSSTP</sequence>
<dbReference type="InterPro" id="IPR046366">
    <property type="entry name" value="MPAB"/>
</dbReference>
<proteinExistence type="predicted"/>
<evidence type="ECO:0000313" key="3">
    <source>
        <dbReference type="Proteomes" id="UP000053815"/>
    </source>
</evidence>
<accession>A0A0C9MGU8</accession>
<dbReference type="STRING" id="91626.A0A0C9MGU8"/>
<dbReference type="PANTHER" id="PTHR36124:SF1">
    <property type="entry name" value="ER-BOUND OXYGENASE MPAB_MPAB'_RUBBER OXYGENASE CATALYTIC DOMAIN-CONTAINING PROTEIN"/>
    <property type="match status" value="1"/>
</dbReference>
<dbReference type="Proteomes" id="UP000053815">
    <property type="component" value="Unassembled WGS sequence"/>
</dbReference>
<gene>
    <name evidence="2" type="ORF">MAM1_0127c06028</name>
</gene>
<reference evidence="2" key="1">
    <citation type="submission" date="2014-09" db="EMBL/GenBank/DDBJ databases">
        <title>Draft genome sequence of an oleaginous Mucoromycotina fungus Mucor ambiguus NBRC6742.</title>
        <authorList>
            <person name="Takeda I."/>
            <person name="Yamane N."/>
            <person name="Morita T."/>
            <person name="Tamano K."/>
            <person name="Machida M."/>
            <person name="Baker S."/>
            <person name="Koike H."/>
        </authorList>
    </citation>
    <scope>NUCLEOTIDE SEQUENCE</scope>
    <source>
        <strain evidence="2">NBRC 6742</strain>
    </source>
</reference>
<name>A0A0C9MGU8_9FUNG</name>
<dbReference type="PANTHER" id="PTHR36124">
    <property type="match status" value="1"/>
</dbReference>
<protein>
    <submittedName>
        <fullName evidence="2">L-aspartate oxidase</fullName>
    </submittedName>
</protein>
<organism evidence="2">
    <name type="scientific">Mucor ambiguus</name>
    <dbReference type="NCBI Taxonomy" id="91626"/>
    <lineage>
        <taxon>Eukaryota</taxon>
        <taxon>Fungi</taxon>
        <taxon>Fungi incertae sedis</taxon>
        <taxon>Mucoromycota</taxon>
        <taxon>Mucoromycotina</taxon>
        <taxon>Mucoromycetes</taxon>
        <taxon>Mucorales</taxon>
        <taxon>Mucorineae</taxon>
        <taxon>Mucoraceae</taxon>
        <taxon>Mucor</taxon>
    </lineage>
</organism>
<dbReference type="OrthoDB" id="545169at2759"/>
<evidence type="ECO:0000313" key="2">
    <source>
        <dbReference type="EMBL" id="GAN06544.1"/>
    </source>
</evidence>
<feature type="transmembrane region" description="Helical" evidence="1">
    <location>
        <begin position="12"/>
        <end position="31"/>
    </location>
</feature>
<keyword evidence="1" id="KW-0472">Membrane</keyword>
<keyword evidence="3" id="KW-1185">Reference proteome</keyword>
<dbReference type="EMBL" id="DF836416">
    <property type="protein sequence ID" value="GAN06544.1"/>
    <property type="molecule type" value="Genomic_DNA"/>
</dbReference>